<keyword evidence="9 12" id="KW-0694">RNA-binding</keyword>
<dbReference type="SUPFAM" id="SSF55186">
    <property type="entry name" value="ThrRS/AlaRS common domain"/>
    <property type="match status" value="1"/>
</dbReference>
<dbReference type="PROSITE" id="PS50860">
    <property type="entry name" value="AA_TRNA_LIGASE_II_ALA"/>
    <property type="match status" value="1"/>
</dbReference>
<dbReference type="Gene3D" id="3.30.54.20">
    <property type="match status" value="1"/>
</dbReference>
<organism evidence="14 15">
    <name type="scientific">Candidatus Erwinia haradaeae</name>
    <dbReference type="NCBI Taxonomy" id="1922217"/>
    <lineage>
        <taxon>Bacteria</taxon>
        <taxon>Pseudomonadati</taxon>
        <taxon>Pseudomonadota</taxon>
        <taxon>Gammaproteobacteria</taxon>
        <taxon>Enterobacterales</taxon>
        <taxon>Erwiniaceae</taxon>
        <taxon>Erwinia</taxon>
    </lineage>
</organism>
<evidence type="ECO:0000256" key="3">
    <source>
        <dbReference type="ARBA" id="ARBA00022555"/>
    </source>
</evidence>
<dbReference type="InterPro" id="IPR002318">
    <property type="entry name" value="Ala-tRNA-lgiase_IIc"/>
</dbReference>
<dbReference type="Pfam" id="PF02272">
    <property type="entry name" value="DHHA1"/>
    <property type="match status" value="1"/>
</dbReference>
<dbReference type="OrthoDB" id="9803884at2"/>
<dbReference type="GO" id="GO:0000049">
    <property type="term" value="F:tRNA binding"/>
    <property type="evidence" value="ECO:0007669"/>
    <property type="project" value="UniProtKB-KW"/>
</dbReference>
<dbReference type="SUPFAM" id="SSF101353">
    <property type="entry name" value="Putative anticodon-binding domain of alanyl-tRNA synthetase (AlaRS)"/>
    <property type="match status" value="1"/>
</dbReference>
<reference evidence="14 15" key="1">
    <citation type="submission" date="2019-02" db="EMBL/GenBank/DDBJ databases">
        <authorList>
            <person name="Manzano-Marin A."/>
            <person name="Manzano-Marin A."/>
        </authorList>
    </citation>
    <scope>NUCLEOTIDE SEQUENCE [LARGE SCALE GENOMIC DNA]</scope>
    <source>
        <strain evidence="14 15">ErCicurvipes</strain>
    </source>
</reference>
<evidence type="ECO:0000256" key="9">
    <source>
        <dbReference type="ARBA" id="ARBA00022884"/>
    </source>
</evidence>
<comment type="subcellular location">
    <subcellularLocation>
        <location evidence="1 12">Cytoplasm</location>
    </subcellularLocation>
</comment>
<dbReference type="NCBIfam" id="TIGR00344">
    <property type="entry name" value="alaS"/>
    <property type="match status" value="1"/>
</dbReference>
<dbReference type="InterPro" id="IPR009000">
    <property type="entry name" value="Transl_B-barrel_sf"/>
</dbReference>
<evidence type="ECO:0000256" key="6">
    <source>
        <dbReference type="ARBA" id="ARBA00022741"/>
    </source>
</evidence>
<keyword evidence="4 12" id="KW-0436">Ligase</keyword>
<comment type="catalytic activity">
    <reaction evidence="12">
        <text>tRNA(Ala) + L-alanine + ATP = L-alanyl-tRNA(Ala) + AMP + diphosphate</text>
        <dbReference type="Rhea" id="RHEA:12540"/>
        <dbReference type="Rhea" id="RHEA-COMP:9657"/>
        <dbReference type="Rhea" id="RHEA-COMP:9923"/>
        <dbReference type="ChEBI" id="CHEBI:30616"/>
        <dbReference type="ChEBI" id="CHEBI:33019"/>
        <dbReference type="ChEBI" id="CHEBI:57972"/>
        <dbReference type="ChEBI" id="CHEBI:78442"/>
        <dbReference type="ChEBI" id="CHEBI:78497"/>
        <dbReference type="ChEBI" id="CHEBI:456215"/>
        <dbReference type="EC" id="6.1.1.7"/>
    </reaction>
</comment>
<dbReference type="AlphaFoldDB" id="A0A451D8T0"/>
<dbReference type="PANTHER" id="PTHR11777">
    <property type="entry name" value="ALANYL-TRNA SYNTHETASE"/>
    <property type="match status" value="1"/>
</dbReference>
<comment type="function">
    <text evidence="12">Catalyzes the attachment of alanine to tRNA(Ala) in a two-step reaction: alanine is first activated by ATP to form Ala-AMP and then transferred to the acceptor end of tRNA(Ala). Also edits incorrectly charged Ser-tRNA(Ala) and Gly-tRNA(Ala) via its editing domain.</text>
</comment>
<dbReference type="InterPro" id="IPR018163">
    <property type="entry name" value="Thr/Ala-tRNA-synth_IIc_edit"/>
</dbReference>
<keyword evidence="10 12" id="KW-0648">Protein biosynthesis</keyword>
<dbReference type="InterPro" id="IPR018164">
    <property type="entry name" value="Ala-tRNA-synth_IIc_N"/>
</dbReference>
<dbReference type="SUPFAM" id="SSF55681">
    <property type="entry name" value="Class II aaRS and biotin synthetases"/>
    <property type="match status" value="1"/>
</dbReference>
<comment type="domain">
    <text evidence="12">Consists of three domains; the N-terminal catalytic domain, the editing domain and the C-terminal C-Ala domain. The editing domain removes incorrectly charged amino acids, while the C-Ala domain, along with tRNA(Ala), serves as a bridge to cooperatively bring together the editing and aminoacylation centers thus stimulating deacylation of misacylated tRNAs.</text>
</comment>
<dbReference type="SUPFAM" id="SSF50447">
    <property type="entry name" value="Translation proteins"/>
    <property type="match status" value="1"/>
</dbReference>
<dbReference type="FunFam" id="3.30.980.10:FF:000004">
    <property type="entry name" value="Alanine--tRNA ligase, cytoplasmic"/>
    <property type="match status" value="1"/>
</dbReference>
<dbReference type="InterPro" id="IPR018165">
    <property type="entry name" value="Ala-tRNA-synth_IIc_core"/>
</dbReference>
<sequence>MKPSTSEVRQMFLNFFHKKGHKIISSSSLIPKNDPTILFTNAGMNQFKDIFLGKDQRNYSRATSSQRCVRAGGKHNDLEKVGFTPKHHTFFEMLGNFSFGDYFKHEAIAFSWELLTSPHWFNLPKEKLWVTVYEGDNETFNIWKKDIGVLPNQIIRIGDKKNALYDSDNFWSMGETGPCGPSSEIFFDHGPKIVGNPPGTSGEDGDRYVEIWNIVFMQFNRQLNGTMLPLPQSCVDTGMGLERITAILQNVHSNYKIDIFTKLIQSVAETIGTTDLNNKSLHVIADHIRSCAFLIADGVIPSNDNQAYVLRRLIRRAVHHGKMLGSKETFFFKLVDPLIAIMNINDNNFIKKKKHIEKILQTEEEQYAKNIERGISLLNTEITQLSDRTLGGDIVFRLYDTFGLPLEWTEGICKQHNIEIDKIGFEYAMTQQRQQARNSSRFYAKNQNAIYTTQSSIFKGYEYLQLQTVITAININGNTVETIRPGKNGIIFLESTPCYAESGGQIGDSGNLYDKKNSHFSVHDTQKYSQAIGHSGQMITGELHIGDTVIIQVNEQKRKRICLNHSSTHLLQATLQQVLGKHVEQKGSLVSDSSLRFDFSHYKPMTLEEIHTVEEIINSKIRLNSRIETHVMKLEDAKSYGAISLFNETYSDYVRVLKISDFSIELCGGTHAKRTGDIGLFHLRSESSVAAGVRRIEAVTGDKALLILQKENEQLLNITNLLKANRYNIYEKIHSFINHTHNLEEKIKTLYQQKALETKNLLANNFMTIKGVQILVYTLNNLEPKLLHIIVKKLKNQLKSGIIVLANIIDEKVFIIASVTSDLTGRIQACSIIEILAKKIDGKGGGHPNIAQAMGFNITTLPKALIDIKEWLSENL</sequence>
<dbReference type="GO" id="GO:0005524">
    <property type="term" value="F:ATP binding"/>
    <property type="evidence" value="ECO:0007669"/>
    <property type="project" value="UniProtKB-UniRule"/>
</dbReference>
<dbReference type="FunFam" id="2.40.30.130:FF:000001">
    <property type="entry name" value="Alanine--tRNA ligase"/>
    <property type="match status" value="1"/>
</dbReference>
<dbReference type="EMBL" id="LR217713">
    <property type="protein sequence ID" value="VFP82206.1"/>
    <property type="molecule type" value="Genomic_DNA"/>
</dbReference>
<evidence type="ECO:0000313" key="15">
    <source>
        <dbReference type="Proteomes" id="UP000294441"/>
    </source>
</evidence>
<evidence type="ECO:0000256" key="11">
    <source>
        <dbReference type="ARBA" id="ARBA00023146"/>
    </source>
</evidence>
<feature type="binding site" evidence="12">
    <location>
        <position position="569"/>
    </location>
    <ligand>
        <name>Zn(2+)</name>
        <dbReference type="ChEBI" id="CHEBI:29105"/>
    </ligand>
</feature>
<evidence type="ECO:0000256" key="1">
    <source>
        <dbReference type="ARBA" id="ARBA00004496"/>
    </source>
</evidence>
<keyword evidence="5 12" id="KW-0479">Metal-binding</keyword>
<keyword evidence="7 12" id="KW-0862">Zinc</keyword>
<dbReference type="Pfam" id="PF07973">
    <property type="entry name" value="tRNA_SAD"/>
    <property type="match status" value="1"/>
</dbReference>
<dbReference type="HAMAP" id="MF_00036_B">
    <property type="entry name" value="Ala_tRNA_synth_B"/>
    <property type="match status" value="1"/>
</dbReference>
<dbReference type="GO" id="GO:0005829">
    <property type="term" value="C:cytosol"/>
    <property type="evidence" value="ECO:0007669"/>
    <property type="project" value="TreeGrafter"/>
</dbReference>
<dbReference type="Pfam" id="PF01411">
    <property type="entry name" value="tRNA-synt_2c"/>
    <property type="match status" value="1"/>
</dbReference>
<dbReference type="SMART" id="SM00863">
    <property type="entry name" value="tRNA_SAD"/>
    <property type="match status" value="1"/>
</dbReference>
<feature type="domain" description="Alanyl-transfer RNA synthetases family profile" evidence="13">
    <location>
        <begin position="3"/>
        <end position="710"/>
    </location>
</feature>
<dbReference type="GeneID" id="66304839"/>
<keyword evidence="3 12" id="KW-0820">tRNA-binding</keyword>
<evidence type="ECO:0000256" key="8">
    <source>
        <dbReference type="ARBA" id="ARBA00022840"/>
    </source>
</evidence>
<dbReference type="InterPro" id="IPR018162">
    <property type="entry name" value="Ala-tRNA-ligase_IIc_anticod-bd"/>
</dbReference>
<dbReference type="PRINTS" id="PR00980">
    <property type="entry name" value="TRNASYNTHALA"/>
</dbReference>
<evidence type="ECO:0000256" key="12">
    <source>
        <dbReference type="HAMAP-Rule" id="MF_00036"/>
    </source>
</evidence>
<dbReference type="PANTHER" id="PTHR11777:SF9">
    <property type="entry name" value="ALANINE--TRNA LIGASE, CYTOPLASMIC"/>
    <property type="match status" value="1"/>
</dbReference>
<comment type="subunit">
    <text evidence="12">Homotetramer.</text>
</comment>
<dbReference type="GO" id="GO:0045892">
    <property type="term" value="P:negative regulation of DNA-templated transcription"/>
    <property type="evidence" value="ECO:0007669"/>
    <property type="project" value="TreeGrafter"/>
</dbReference>
<comment type="cofactor">
    <cofactor evidence="12">
        <name>Zn(2+)</name>
        <dbReference type="ChEBI" id="CHEBI:29105"/>
    </cofactor>
    <text evidence="12">Binds 1 zinc ion per subunit.</text>
</comment>
<name>A0A451D8T0_9GAMM</name>
<keyword evidence="12" id="KW-0963">Cytoplasm</keyword>
<evidence type="ECO:0000256" key="2">
    <source>
        <dbReference type="ARBA" id="ARBA00008226"/>
    </source>
</evidence>
<dbReference type="CDD" id="cd00673">
    <property type="entry name" value="AlaRS_core"/>
    <property type="match status" value="1"/>
</dbReference>
<dbReference type="Gene3D" id="3.10.310.40">
    <property type="match status" value="1"/>
</dbReference>
<keyword evidence="11 12" id="KW-0030">Aminoacyl-tRNA synthetase</keyword>
<feature type="binding site" evidence="12">
    <location>
        <position position="565"/>
    </location>
    <ligand>
        <name>Zn(2+)</name>
        <dbReference type="ChEBI" id="CHEBI:29105"/>
    </ligand>
</feature>
<dbReference type="FunFam" id="3.30.930.10:FF:000004">
    <property type="entry name" value="Alanine--tRNA ligase"/>
    <property type="match status" value="1"/>
</dbReference>
<dbReference type="GO" id="GO:0008270">
    <property type="term" value="F:zinc ion binding"/>
    <property type="evidence" value="ECO:0007669"/>
    <property type="project" value="UniProtKB-UniRule"/>
</dbReference>
<dbReference type="Gene3D" id="3.30.930.10">
    <property type="entry name" value="Bira Bifunctional Protein, Domain 2"/>
    <property type="match status" value="1"/>
</dbReference>
<dbReference type="InterPro" id="IPR012947">
    <property type="entry name" value="tRNA_SAD"/>
</dbReference>
<dbReference type="InterPro" id="IPR045864">
    <property type="entry name" value="aa-tRNA-synth_II/BPL/LPL"/>
</dbReference>
<evidence type="ECO:0000259" key="13">
    <source>
        <dbReference type="PROSITE" id="PS50860"/>
    </source>
</evidence>
<keyword evidence="8 12" id="KW-0067">ATP-binding</keyword>
<proteinExistence type="inferred from homology"/>
<protein>
    <recommendedName>
        <fullName evidence="12">Alanine--tRNA ligase</fullName>
        <ecNumber evidence="12">6.1.1.7</ecNumber>
    </recommendedName>
    <alternativeName>
        <fullName evidence="12">Alanyl-tRNA synthetase</fullName>
        <shortName evidence="12">AlaRS</shortName>
    </alternativeName>
</protein>
<comment type="similarity">
    <text evidence="2 12">Belongs to the class-II aminoacyl-tRNA synthetase family.</text>
</comment>
<dbReference type="GO" id="GO:0002161">
    <property type="term" value="F:aminoacyl-tRNA deacylase activity"/>
    <property type="evidence" value="ECO:0007669"/>
    <property type="project" value="TreeGrafter"/>
</dbReference>
<evidence type="ECO:0000256" key="7">
    <source>
        <dbReference type="ARBA" id="ARBA00022833"/>
    </source>
</evidence>
<dbReference type="EC" id="6.1.1.7" evidence="12"/>
<dbReference type="FunFam" id="3.30.54.20:FF:000001">
    <property type="entry name" value="Alanine--tRNA ligase"/>
    <property type="match status" value="1"/>
</dbReference>
<dbReference type="InterPro" id="IPR023033">
    <property type="entry name" value="Ala_tRNA_ligase_euk/bac"/>
</dbReference>
<dbReference type="Gene3D" id="2.40.30.130">
    <property type="match status" value="1"/>
</dbReference>
<evidence type="ECO:0000256" key="5">
    <source>
        <dbReference type="ARBA" id="ARBA00022723"/>
    </source>
</evidence>
<dbReference type="Proteomes" id="UP000294441">
    <property type="component" value="Chromosome 1"/>
</dbReference>
<evidence type="ECO:0000256" key="4">
    <source>
        <dbReference type="ARBA" id="ARBA00022598"/>
    </source>
</evidence>
<evidence type="ECO:0000256" key="10">
    <source>
        <dbReference type="ARBA" id="ARBA00022917"/>
    </source>
</evidence>
<evidence type="ECO:0000313" key="14">
    <source>
        <dbReference type="EMBL" id="VFP82206.1"/>
    </source>
</evidence>
<accession>A0A451D8T0</accession>
<feature type="binding site" evidence="12">
    <location>
        <position position="671"/>
    </location>
    <ligand>
        <name>Zn(2+)</name>
        <dbReference type="ChEBI" id="CHEBI:29105"/>
    </ligand>
</feature>
<dbReference type="FunFam" id="3.10.310.40:FF:000001">
    <property type="entry name" value="Alanine--tRNA ligase"/>
    <property type="match status" value="1"/>
</dbReference>
<keyword evidence="6 12" id="KW-0547">Nucleotide-binding</keyword>
<gene>
    <name evidence="12 14" type="primary">alaS</name>
    <name evidence="14" type="ORF">ERCICURV3402_564</name>
</gene>
<dbReference type="InterPro" id="IPR050058">
    <property type="entry name" value="Ala-tRNA_ligase"/>
</dbReference>
<dbReference type="Gene3D" id="3.30.980.10">
    <property type="entry name" value="Threonyl-trna Synthetase, Chain A, domain 2"/>
    <property type="match status" value="1"/>
</dbReference>
<dbReference type="RefSeq" id="WP_157992800.1">
    <property type="nucleotide sequence ID" value="NZ_LR217713.1"/>
</dbReference>
<feature type="binding site" evidence="12">
    <location>
        <position position="667"/>
    </location>
    <ligand>
        <name>Zn(2+)</name>
        <dbReference type="ChEBI" id="CHEBI:29105"/>
    </ligand>
</feature>
<dbReference type="GO" id="GO:0006419">
    <property type="term" value="P:alanyl-tRNA aminoacylation"/>
    <property type="evidence" value="ECO:0007669"/>
    <property type="project" value="UniProtKB-UniRule"/>
</dbReference>
<dbReference type="GO" id="GO:0004813">
    <property type="term" value="F:alanine-tRNA ligase activity"/>
    <property type="evidence" value="ECO:0007669"/>
    <property type="project" value="UniProtKB-UniRule"/>
</dbReference>
<dbReference type="InterPro" id="IPR003156">
    <property type="entry name" value="DHHA1_dom"/>
</dbReference>